<organism evidence="1 2">
    <name type="scientific">Salinimonas iocasae</name>
    <dbReference type="NCBI Taxonomy" id="2572577"/>
    <lineage>
        <taxon>Bacteria</taxon>
        <taxon>Pseudomonadati</taxon>
        <taxon>Pseudomonadota</taxon>
        <taxon>Gammaproteobacteria</taxon>
        <taxon>Alteromonadales</taxon>
        <taxon>Alteromonadaceae</taxon>
        <taxon>Alteromonas/Salinimonas group</taxon>
        <taxon>Salinimonas</taxon>
    </lineage>
</organism>
<dbReference type="Gene3D" id="3.30.2310.20">
    <property type="entry name" value="RelE-like"/>
    <property type="match status" value="1"/>
</dbReference>
<geneLocation type="plasmid" evidence="1 2">
    <name>plas12</name>
</geneLocation>
<keyword evidence="1" id="KW-0614">Plasmid</keyword>
<name>A0A5B7YJJ7_9ALTE</name>
<reference evidence="1 2" key="1">
    <citation type="submission" date="2019-04" db="EMBL/GenBank/DDBJ databases">
        <title>Salinimonas iocasae sp. nov., a halophilic bacterium isolated from the outer tube casing of tubeworms in Okinawa Trough.</title>
        <authorList>
            <person name="Zhang H."/>
            <person name="Wang H."/>
            <person name="Li C."/>
        </authorList>
    </citation>
    <scope>NUCLEOTIDE SEQUENCE [LARGE SCALE GENOMIC DNA]</scope>
    <source>
        <strain evidence="1 2">KX18D6</strain>
        <plasmid evidence="1 2">plas12</plasmid>
    </source>
</reference>
<dbReference type="Proteomes" id="UP000304912">
    <property type="component" value="Plasmid plas12"/>
</dbReference>
<accession>A0A5B7YJJ7</accession>
<evidence type="ECO:0000313" key="1">
    <source>
        <dbReference type="EMBL" id="QCZ95546.1"/>
    </source>
</evidence>
<gene>
    <name evidence="1" type="ORF">FBQ74_18675</name>
</gene>
<keyword evidence="2" id="KW-1185">Reference proteome</keyword>
<dbReference type="KEGG" id="salk:FBQ74_18675"/>
<dbReference type="RefSeq" id="WP_139758232.1">
    <property type="nucleotide sequence ID" value="NZ_CP039853.1"/>
</dbReference>
<dbReference type="InterPro" id="IPR035093">
    <property type="entry name" value="RelE/ParE_toxin_dom_sf"/>
</dbReference>
<dbReference type="EMBL" id="CP039853">
    <property type="protein sequence ID" value="QCZ95546.1"/>
    <property type="molecule type" value="Genomic_DNA"/>
</dbReference>
<sequence length="95" mass="10654">MIVSFKSSVLQEFFESGDVTLLPSAYVYEVAEVLEYLDAAIQITDLELLGGFTIYEYQPDNWSVTVTVNSVEPVGSVTCMFMNSNAYDVDLNQYD</sequence>
<dbReference type="AlphaFoldDB" id="A0A5B7YJJ7"/>
<evidence type="ECO:0000313" key="2">
    <source>
        <dbReference type="Proteomes" id="UP000304912"/>
    </source>
</evidence>
<protein>
    <submittedName>
        <fullName evidence="1">Uncharacterized protein</fullName>
    </submittedName>
</protein>
<proteinExistence type="predicted"/>
<dbReference type="OrthoDB" id="6332098at2"/>